<dbReference type="Pfam" id="PF00005">
    <property type="entry name" value="ABC_tran"/>
    <property type="match status" value="1"/>
</dbReference>
<evidence type="ECO:0000259" key="5">
    <source>
        <dbReference type="PROSITE" id="PS50893"/>
    </source>
</evidence>
<gene>
    <name evidence="6" type="ORF">BB934_05310</name>
</gene>
<organism evidence="6">
    <name type="scientific">Microvirga ossetica</name>
    <dbReference type="NCBI Taxonomy" id="1882682"/>
    <lineage>
        <taxon>Bacteria</taxon>
        <taxon>Pseudomonadati</taxon>
        <taxon>Pseudomonadota</taxon>
        <taxon>Alphaproteobacteria</taxon>
        <taxon>Hyphomicrobiales</taxon>
        <taxon>Methylobacteriaceae</taxon>
        <taxon>Microvirga</taxon>
    </lineage>
</organism>
<evidence type="ECO:0000256" key="1">
    <source>
        <dbReference type="ARBA" id="ARBA00005417"/>
    </source>
</evidence>
<evidence type="ECO:0000313" key="6">
    <source>
        <dbReference type="EMBL" id="ANY77723.1"/>
    </source>
</evidence>
<dbReference type="OrthoDB" id="9778870at2"/>
<keyword evidence="4 6" id="KW-0067">ATP-binding</keyword>
<dbReference type="InterPro" id="IPR027417">
    <property type="entry name" value="P-loop_NTPase"/>
</dbReference>
<dbReference type="PANTHER" id="PTHR46743:SF2">
    <property type="entry name" value="TEICHOIC ACIDS EXPORT ATP-BINDING PROTEIN TAGH"/>
    <property type="match status" value="1"/>
</dbReference>
<dbReference type="Gene3D" id="3.40.50.300">
    <property type="entry name" value="P-loop containing nucleotide triphosphate hydrolases"/>
    <property type="match status" value="1"/>
</dbReference>
<dbReference type="InterPro" id="IPR003593">
    <property type="entry name" value="AAA+_ATPase"/>
</dbReference>
<dbReference type="RefSeq" id="WP_099508711.1">
    <property type="nucleotide sequence ID" value="NZ_CP016616.1"/>
</dbReference>
<dbReference type="InterPro" id="IPR003439">
    <property type="entry name" value="ABC_transporter-like_ATP-bd"/>
</dbReference>
<evidence type="ECO:0000256" key="4">
    <source>
        <dbReference type="ARBA" id="ARBA00022840"/>
    </source>
</evidence>
<comment type="similarity">
    <text evidence="1">Belongs to the ABC transporter superfamily.</text>
</comment>
<dbReference type="AlphaFoldDB" id="A0A1B2ECM8"/>
<dbReference type="GO" id="GO:0005524">
    <property type="term" value="F:ATP binding"/>
    <property type="evidence" value="ECO:0007669"/>
    <property type="project" value="UniProtKB-KW"/>
</dbReference>
<dbReference type="PROSITE" id="PS00211">
    <property type="entry name" value="ABC_TRANSPORTER_1"/>
    <property type="match status" value="1"/>
</dbReference>
<accession>A0A1B2ECM8</accession>
<dbReference type="GO" id="GO:0016020">
    <property type="term" value="C:membrane"/>
    <property type="evidence" value="ECO:0007669"/>
    <property type="project" value="InterPro"/>
</dbReference>
<dbReference type="InterPro" id="IPR017871">
    <property type="entry name" value="ABC_transporter-like_CS"/>
</dbReference>
<evidence type="ECO:0000256" key="2">
    <source>
        <dbReference type="ARBA" id="ARBA00022448"/>
    </source>
</evidence>
<keyword evidence="2" id="KW-0813">Transport</keyword>
<dbReference type="GO" id="GO:0016887">
    <property type="term" value="F:ATP hydrolysis activity"/>
    <property type="evidence" value="ECO:0007669"/>
    <property type="project" value="InterPro"/>
</dbReference>
<dbReference type="KEGG" id="moc:BB934_05310"/>
<protein>
    <submittedName>
        <fullName evidence="6">ABC transporter ATP-binding protein</fullName>
    </submittedName>
</protein>
<dbReference type="CDD" id="cd03220">
    <property type="entry name" value="ABC_KpsT_Wzt"/>
    <property type="match status" value="1"/>
</dbReference>
<dbReference type="PROSITE" id="PS50893">
    <property type="entry name" value="ABC_TRANSPORTER_2"/>
    <property type="match status" value="1"/>
</dbReference>
<dbReference type="GO" id="GO:0140359">
    <property type="term" value="F:ABC-type transporter activity"/>
    <property type="evidence" value="ECO:0007669"/>
    <property type="project" value="InterPro"/>
</dbReference>
<proteinExistence type="inferred from homology"/>
<dbReference type="SMART" id="SM00382">
    <property type="entry name" value="AAA"/>
    <property type="match status" value="1"/>
</dbReference>
<dbReference type="SUPFAM" id="SSF52540">
    <property type="entry name" value="P-loop containing nucleoside triphosphate hydrolases"/>
    <property type="match status" value="1"/>
</dbReference>
<reference evidence="6" key="1">
    <citation type="submission" date="2016-07" db="EMBL/GenBank/DDBJ databases">
        <title>Microvirga ossetica sp. nov. a new species of rhizobia isolated from root nodules of the legume species Vicia alpestris Steven originated from North Ossetia region in the Caucasus.</title>
        <authorList>
            <person name="Safronova V.I."/>
            <person name="Kuznetsova I.G."/>
            <person name="Sazanova A.L."/>
            <person name="Belimov A."/>
            <person name="Andronov E."/>
            <person name="Osledkin Y.S."/>
            <person name="Onishchuk O.P."/>
            <person name="Kurchak O.N."/>
            <person name="Shaposhnikov A.I."/>
            <person name="Willems A."/>
            <person name="Tikhonovich I.A."/>
        </authorList>
    </citation>
    <scope>NUCLEOTIDE SEQUENCE [LARGE SCALE GENOMIC DNA]</scope>
    <source>
        <strain evidence="6">V5/3M</strain>
    </source>
</reference>
<dbReference type="PANTHER" id="PTHR46743">
    <property type="entry name" value="TEICHOIC ACIDS EXPORT ATP-BINDING PROTEIN TAGH"/>
    <property type="match status" value="1"/>
</dbReference>
<dbReference type="InterPro" id="IPR015860">
    <property type="entry name" value="ABC_transpr_TagH-like"/>
</dbReference>
<keyword evidence="3" id="KW-0547">Nucleotide-binding</keyword>
<name>A0A1B2ECM8_9HYPH</name>
<sequence length="254" mass="27511">MAFVKLEKVTLDYPVLESKVRKGQTPGQPTNAIGGQLTRGKAGYLLVRALQNLSFTLEPGDRLALVGHNGAGKSTLLRLMAGLYAPTFGRVTVQGRVAPLLNLGFGLDAESTGYENIFIRGLYLGMSRAEIKEKIDSIAEFSGLGEFLDLPMRTYSSGMRARLGFAISTHVDTDILLLDEVVATGDAAFIHKANEKLENFARDAKIMVLASHSNKVLRELCNKALLLEHGKLKAFGTVEEVLEIYKNAAGVSAD</sequence>
<dbReference type="EMBL" id="CP016616">
    <property type="protein sequence ID" value="ANY77723.1"/>
    <property type="molecule type" value="Genomic_DNA"/>
</dbReference>
<dbReference type="InterPro" id="IPR050683">
    <property type="entry name" value="Bact_Polysacc_Export_ATP-bd"/>
</dbReference>
<evidence type="ECO:0000256" key="3">
    <source>
        <dbReference type="ARBA" id="ARBA00022741"/>
    </source>
</evidence>
<feature type="domain" description="ABC transporter" evidence="5">
    <location>
        <begin position="32"/>
        <end position="254"/>
    </location>
</feature>